<dbReference type="GO" id="GO:0008270">
    <property type="term" value="F:zinc ion binding"/>
    <property type="evidence" value="ECO:0007669"/>
    <property type="project" value="UniProtKB-KW"/>
</dbReference>
<protein>
    <recommendedName>
        <fullName evidence="2">C2H2-type domain-containing protein</fullName>
    </recommendedName>
</protein>
<name>A0A232FNR7_9HYME</name>
<feature type="domain" description="C2H2-type" evidence="2">
    <location>
        <begin position="82"/>
        <end position="110"/>
    </location>
</feature>
<dbReference type="SMART" id="SM00355">
    <property type="entry name" value="ZnF_C2H2"/>
    <property type="match status" value="2"/>
</dbReference>
<dbReference type="InterPro" id="IPR013087">
    <property type="entry name" value="Znf_C2H2_type"/>
</dbReference>
<dbReference type="Proteomes" id="UP000215335">
    <property type="component" value="Unassembled WGS sequence"/>
</dbReference>
<dbReference type="OrthoDB" id="10004641at2759"/>
<sequence length="119" mass="13643">MKSKIIGMKTYVHWDGSLPTYGDKSKRGNFLLPGFAYVDCYAPIPADQRERRYVCEKCGKGYLNPESLKRHCRHECGKKPGFGCPYCSHRTKQKGNMVTHIRLRHPGLEPVVMELAENE</sequence>
<dbReference type="EMBL" id="NNAY01000005">
    <property type="protein sequence ID" value="OXU32160.1"/>
    <property type="molecule type" value="Genomic_DNA"/>
</dbReference>
<keyword evidence="1" id="KW-0479">Metal-binding</keyword>
<dbReference type="SUPFAM" id="SSF57667">
    <property type="entry name" value="beta-beta-alpha zinc fingers"/>
    <property type="match status" value="1"/>
</dbReference>
<evidence type="ECO:0000313" key="3">
    <source>
        <dbReference type="EMBL" id="OXU32160.1"/>
    </source>
</evidence>
<comment type="caution">
    <text evidence="3">The sequence shown here is derived from an EMBL/GenBank/DDBJ whole genome shotgun (WGS) entry which is preliminary data.</text>
</comment>
<dbReference type="InterPro" id="IPR036236">
    <property type="entry name" value="Znf_C2H2_sf"/>
</dbReference>
<feature type="domain" description="C2H2-type" evidence="2">
    <location>
        <begin position="53"/>
        <end position="80"/>
    </location>
</feature>
<accession>A0A232FNR7</accession>
<dbReference type="Gene3D" id="3.30.160.60">
    <property type="entry name" value="Classic Zinc Finger"/>
    <property type="match status" value="1"/>
</dbReference>
<gene>
    <name evidence="3" type="ORF">TSAR_012289</name>
</gene>
<dbReference type="AlphaFoldDB" id="A0A232FNR7"/>
<evidence type="ECO:0000313" key="4">
    <source>
        <dbReference type="Proteomes" id="UP000215335"/>
    </source>
</evidence>
<organism evidence="3 4">
    <name type="scientific">Trichomalopsis sarcophagae</name>
    <dbReference type="NCBI Taxonomy" id="543379"/>
    <lineage>
        <taxon>Eukaryota</taxon>
        <taxon>Metazoa</taxon>
        <taxon>Ecdysozoa</taxon>
        <taxon>Arthropoda</taxon>
        <taxon>Hexapoda</taxon>
        <taxon>Insecta</taxon>
        <taxon>Pterygota</taxon>
        <taxon>Neoptera</taxon>
        <taxon>Endopterygota</taxon>
        <taxon>Hymenoptera</taxon>
        <taxon>Apocrita</taxon>
        <taxon>Proctotrupomorpha</taxon>
        <taxon>Chalcidoidea</taxon>
        <taxon>Pteromalidae</taxon>
        <taxon>Pteromalinae</taxon>
        <taxon>Trichomalopsis</taxon>
    </lineage>
</organism>
<keyword evidence="1" id="KW-0863">Zinc-finger</keyword>
<dbReference type="PROSITE" id="PS50157">
    <property type="entry name" value="ZINC_FINGER_C2H2_2"/>
    <property type="match status" value="2"/>
</dbReference>
<reference evidence="3 4" key="1">
    <citation type="journal article" date="2017" name="Curr. Biol.">
        <title>The Evolution of Venom by Co-option of Single-Copy Genes.</title>
        <authorList>
            <person name="Martinson E.O."/>
            <person name="Mrinalini"/>
            <person name="Kelkar Y.D."/>
            <person name="Chang C.H."/>
            <person name="Werren J.H."/>
        </authorList>
    </citation>
    <scope>NUCLEOTIDE SEQUENCE [LARGE SCALE GENOMIC DNA]</scope>
    <source>
        <strain evidence="3 4">Alberta</strain>
        <tissue evidence="3">Whole body</tissue>
    </source>
</reference>
<evidence type="ECO:0000259" key="2">
    <source>
        <dbReference type="PROSITE" id="PS50157"/>
    </source>
</evidence>
<keyword evidence="1" id="KW-0862">Zinc</keyword>
<keyword evidence="4" id="KW-1185">Reference proteome</keyword>
<evidence type="ECO:0000256" key="1">
    <source>
        <dbReference type="PROSITE-ProRule" id="PRU00042"/>
    </source>
</evidence>
<proteinExistence type="predicted"/>